<dbReference type="AlphaFoldDB" id="A0A1V6S4X9"/>
<dbReference type="OrthoDB" id="4357018at2759"/>
<dbReference type="EMBL" id="MDYP01000007">
    <property type="protein sequence ID" value="OQE09117.1"/>
    <property type="molecule type" value="Genomic_DNA"/>
</dbReference>
<reference evidence="3" key="1">
    <citation type="journal article" date="2017" name="Nat. Microbiol.">
        <title>Global analysis of biosynthetic gene clusters reveals vast potential of secondary metabolite production in Penicillium species.</title>
        <authorList>
            <person name="Nielsen J.C."/>
            <person name="Grijseels S."/>
            <person name="Prigent S."/>
            <person name="Ji B."/>
            <person name="Dainat J."/>
            <person name="Nielsen K.F."/>
            <person name="Frisvad J.C."/>
            <person name="Workman M."/>
            <person name="Nielsen J."/>
        </authorList>
    </citation>
    <scope>NUCLEOTIDE SEQUENCE [LARGE SCALE GENOMIC DNA]</scope>
    <source>
        <strain evidence="3">IBT 29486</strain>
    </source>
</reference>
<proteinExistence type="predicted"/>
<name>A0A1V6S4X9_9EURO</name>
<dbReference type="Proteomes" id="UP000191518">
    <property type="component" value="Unassembled WGS sequence"/>
</dbReference>
<gene>
    <name evidence="2" type="ORF">PENVUL_c007G02242</name>
</gene>
<feature type="compositionally biased region" description="Low complexity" evidence="1">
    <location>
        <begin position="1"/>
        <end position="13"/>
    </location>
</feature>
<keyword evidence="3" id="KW-1185">Reference proteome</keyword>
<comment type="caution">
    <text evidence="2">The sequence shown here is derived from an EMBL/GenBank/DDBJ whole genome shotgun (WGS) entry which is preliminary data.</text>
</comment>
<sequence>MSSNNKDSSSDLLAAKTPDTTANGTTAAGQNGASQVSLPTSNSESQNGGSMLQAWATAPASSDPWSAAKATLSPR</sequence>
<protein>
    <submittedName>
        <fullName evidence="2">Uncharacterized protein</fullName>
    </submittedName>
</protein>
<evidence type="ECO:0000256" key="1">
    <source>
        <dbReference type="SAM" id="MobiDB-lite"/>
    </source>
</evidence>
<evidence type="ECO:0000313" key="3">
    <source>
        <dbReference type="Proteomes" id="UP000191518"/>
    </source>
</evidence>
<organism evidence="2 3">
    <name type="scientific">Penicillium vulpinum</name>
    <dbReference type="NCBI Taxonomy" id="29845"/>
    <lineage>
        <taxon>Eukaryota</taxon>
        <taxon>Fungi</taxon>
        <taxon>Dikarya</taxon>
        <taxon>Ascomycota</taxon>
        <taxon>Pezizomycotina</taxon>
        <taxon>Eurotiomycetes</taxon>
        <taxon>Eurotiomycetidae</taxon>
        <taxon>Eurotiales</taxon>
        <taxon>Aspergillaceae</taxon>
        <taxon>Penicillium</taxon>
    </lineage>
</organism>
<evidence type="ECO:0000313" key="2">
    <source>
        <dbReference type="EMBL" id="OQE09117.1"/>
    </source>
</evidence>
<feature type="region of interest" description="Disordered" evidence="1">
    <location>
        <begin position="1"/>
        <end position="75"/>
    </location>
</feature>
<feature type="compositionally biased region" description="Polar residues" evidence="1">
    <location>
        <begin position="34"/>
        <end position="50"/>
    </location>
</feature>
<feature type="compositionally biased region" description="Low complexity" evidence="1">
    <location>
        <begin position="20"/>
        <end position="33"/>
    </location>
</feature>
<accession>A0A1V6S4X9</accession>